<name>A0A450U4P2_9GAMM</name>
<gene>
    <name evidence="2" type="ORF">BECKFW1821C_GA0114237_12252</name>
</gene>
<feature type="region of interest" description="Disordered" evidence="1">
    <location>
        <begin position="31"/>
        <end position="58"/>
    </location>
</feature>
<proteinExistence type="predicted"/>
<evidence type="ECO:0000313" key="2">
    <source>
        <dbReference type="EMBL" id="VFJ79249.1"/>
    </source>
</evidence>
<accession>A0A450U4P2</accession>
<dbReference type="EMBL" id="CAADFE010000225">
    <property type="protein sequence ID" value="VFJ79249.1"/>
    <property type="molecule type" value="Genomic_DNA"/>
</dbReference>
<sequence length="58" mass="6453">MLGFASLTPAFYQVAERMREAAIDAMERGMREGKVDSLKGSEIMGRKKANGERPPRLP</sequence>
<feature type="compositionally biased region" description="Basic and acidic residues" evidence="1">
    <location>
        <begin position="49"/>
        <end position="58"/>
    </location>
</feature>
<reference evidence="2" key="1">
    <citation type="submission" date="2019-02" db="EMBL/GenBank/DDBJ databases">
        <authorList>
            <person name="Gruber-Vodicka R. H."/>
            <person name="Seah K. B. B."/>
        </authorList>
    </citation>
    <scope>NUCLEOTIDE SEQUENCE</scope>
    <source>
        <strain evidence="2">BECK_BZ131</strain>
    </source>
</reference>
<protein>
    <submittedName>
        <fullName evidence="2">Uncharacterized protein</fullName>
    </submittedName>
</protein>
<organism evidence="2">
    <name type="scientific">Candidatus Kentrum sp. FW</name>
    <dbReference type="NCBI Taxonomy" id="2126338"/>
    <lineage>
        <taxon>Bacteria</taxon>
        <taxon>Pseudomonadati</taxon>
        <taxon>Pseudomonadota</taxon>
        <taxon>Gammaproteobacteria</taxon>
        <taxon>Candidatus Kentrum</taxon>
    </lineage>
</organism>
<evidence type="ECO:0000256" key="1">
    <source>
        <dbReference type="SAM" id="MobiDB-lite"/>
    </source>
</evidence>
<dbReference type="AlphaFoldDB" id="A0A450U4P2"/>